<proteinExistence type="predicted"/>
<dbReference type="AlphaFoldDB" id="A0A1Y2D0A3"/>
<sequence>MRAVTCVKSACIASRSIRAYVTIGTTAKVTSSESAGKKLSFVAPALGSIRAYDEALKMLEHEQAKLNADISALSSSTKLEDLTLLKAKKVELGYTSLENHWKFNAGAVDFSALKESAETFEVMKAKRFKTVVLPKLVKLAESHQIYVDAFPGKSAEVLRPKVNVEVNFQNTAWEACYGQPIPPNWALYSPKVTINTHSDKPGRYTLVLMDLDRPSLSSNSIQEWCHWLVTDIPVTNRLTIEAGSSPFLGTSAVDTTGLTGASFHPTKPSGEPVIPGNVVLPYVPPHPANSNPRKTHRYLLTVFEQQGDAPLNVQLESIRDEALNFRRGELDKKVWEKDIIGEKEEAMKFIERGGFSTWGLGVKHNLTVAGYAFFTAGWNLHTPDIFSRLGIHEPVYGEFPKNPLDTVHKITQATHTAASTIGDKLLTSLSLQEIQRINSGIKPVVPRFKLPTRSSLKAEELKAKTVAAPTKVDAKSSGKGAKAGKKVASKVVIVAPRVKKMPRLTTVGSVAVVRSKEGDVAGVATGDVTKSVFEKRGRYHNV</sequence>
<dbReference type="OrthoDB" id="2153661at2759"/>
<dbReference type="EMBL" id="MCGO01000003">
    <property type="protein sequence ID" value="ORY52544.1"/>
    <property type="molecule type" value="Genomic_DNA"/>
</dbReference>
<dbReference type="CDD" id="cd00866">
    <property type="entry name" value="PEBP_euk"/>
    <property type="match status" value="1"/>
</dbReference>
<organism evidence="1 2">
    <name type="scientific">Rhizoclosmatium globosum</name>
    <dbReference type="NCBI Taxonomy" id="329046"/>
    <lineage>
        <taxon>Eukaryota</taxon>
        <taxon>Fungi</taxon>
        <taxon>Fungi incertae sedis</taxon>
        <taxon>Chytridiomycota</taxon>
        <taxon>Chytridiomycota incertae sedis</taxon>
        <taxon>Chytridiomycetes</taxon>
        <taxon>Chytridiales</taxon>
        <taxon>Chytriomycetaceae</taxon>
        <taxon>Rhizoclosmatium</taxon>
    </lineage>
</organism>
<dbReference type="InterPro" id="IPR036610">
    <property type="entry name" value="PEBP-like_sf"/>
</dbReference>
<protein>
    <submittedName>
        <fullName evidence="1">PEBP-like protein</fullName>
    </submittedName>
</protein>
<dbReference type="InterPro" id="IPR035810">
    <property type="entry name" value="PEBP_euk"/>
</dbReference>
<reference evidence="1 2" key="1">
    <citation type="submission" date="2016-07" db="EMBL/GenBank/DDBJ databases">
        <title>Pervasive Adenine N6-methylation of Active Genes in Fungi.</title>
        <authorList>
            <consortium name="DOE Joint Genome Institute"/>
            <person name="Mondo S.J."/>
            <person name="Dannebaum R.O."/>
            <person name="Kuo R.C."/>
            <person name="Labutti K."/>
            <person name="Haridas S."/>
            <person name="Kuo A."/>
            <person name="Salamov A."/>
            <person name="Ahrendt S.R."/>
            <person name="Lipzen A."/>
            <person name="Sullivan W."/>
            <person name="Andreopoulos W.B."/>
            <person name="Clum A."/>
            <person name="Lindquist E."/>
            <person name="Daum C."/>
            <person name="Ramamoorthy G.K."/>
            <person name="Gryganskyi A."/>
            <person name="Culley D."/>
            <person name="Magnuson J.K."/>
            <person name="James T.Y."/>
            <person name="O'Malley M.A."/>
            <person name="Stajich J.E."/>
            <person name="Spatafora J.W."/>
            <person name="Visel A."/>
            <person name="Grigoriev I.V."/>
        </authorList>
    </citation>
    <scope>NUCLEOTIDE SEQUENCE [LARGE SCALE GENOMIC DNA]</scope>
    <source>
        <strain evidence="1 2">JEL800</strain>
    </source>
</reference>
<dbReference type="STRING" id="329046.A0A1Y2D0A3"/>
<dbReference type="Gene3D" id="3.90.280.10">
    <property type="entry name" value="PEBP-like"/>
    <property type="match status" value="1"/>
</dbReference>
<gene>
    <name evidence="1" type="ORF">BCR33DRAFT_711827</name>
</gene>
<dbReference type="PANTHER" id="PTHR11362">
    <property type="entry name" value="PHOSPHATIDYLETHANOLAMINE-BINDING PROTEIN"/>
    <property type="match status" value="1"/>
</dbReference>
<dbReference type="Proteomes" id="UP000193642">
    <property type="component" value="Unassembled WGS sequence"/>
</dbReference>
<accession>A0A1Y2D0A3</accession>
<dbReference type="Pfam" id="PF01161">
    <property type="entry name" value="PBP"/>
    <property type="match status" value="1"/>
</dbReference>
<evidence type="ECO:0000313" key="1">
    <source>
        <dbReference type="EMBL" id="ORY52544.1"/>
    </source>
</evidence>
<dbReference type="InterPro" id="IPR008914">
    <property type="entry name" value="PEBP"/>
</dbReference>
<keyword evidence="2" id="KW-1185">Reference proteome</keyword>
<evidence type="ECO:0000313" key="2">
    <source>
        <dbReference type="Proteomes" id="UP000193642"/>
    </source>
</evidence>
<comment type="caution">
    <text evidence="1">The sequence shown here is derived from an EMBL/GenBank/DDBJ whole genome shotgun (WGS) entry which is preliminary data.</text>
</comment>
<name>A0A1Y2D0A3_9FUNG</name>
<dbReference type="SUPFAM" id="SSF49777">
    <property type="entry name" value="PEBP-like"/>
    <property type="match status" value="1"/>
</dbReference>
<dbReference type="PANTHER" id="PTHR11362:SF82">
    <property type="entry name" value="PHOSPHATIDYLETHANOLAMINE-BINDING PROTEIN 4"/>
    <property type="match status" value="1"/>
</dbReference>